<proteinExistence type="predicted"/>
<dbReference type="InterPro" id="IPR028081">
    <property type="entry name" value="Leu-bd"/>
</dbReference>
<dbReference type="SUPFAM" id="SSF53822">
    <property type="entry name" value="Periplasmic binding protein-like I"/>
    <property type="match status" value="1"/>
</dbReference>
<dbReference type="PANTHER" id="PTHR47235:SF1">
    <property type="entry name" value="BLR6548 PROTEIN"/>
    <property type="match status" value="1"/>
</dbReference>
<sequence>MTYSLWVLVAHAGKRERVNVVINRRSLHKAPGKFATIAAAFVAASLMATTLPAQGASTPGVSASEIVLGMQLPQTGPASPGYNKVDDAIRAYFDYVNSKGGVYGRNITLVVKDDTYKAGLTVSTASSLINKDKVFAMVGSVGTQTHISVIKDLNRRGIPDLFVNSGYSGFYTDPKKYPTTFGALGTYVVEAKILGKYIKEKFADKTVGILYQTDDFGRNTVEGLATAGVTFTPRKTSASFIAGTQGGGLDAQMTQLKANNVDVVVVGAVASAFAAAVKSANKIGYKPAKWIVISVGSDATTFKTILGAGGIAPAVSSALLAGTISASHAPSPGEADDEFVKAFKKINDDFNKGPDKTWDNNVLQGMNIGYLTTSALLGAGKNLTRPGIIKYIEGNASKLSSAALSPLGYSTSTHEAFTGFWIGEYDASSVLKPIDGTRKVWTTDSGKGAVTELKYTRPAIAADALPKVG</sequence>
<feature type="domain" description="Leucine-binding protein" evidence="2">
    <location>
        <begin position="66"/>
        <end position="426"/>
    </location>
</feature>
<evidence type="ECO:0000256" key="1">
    <source>
        <dbReference type="ARBA" id="ARBA00022729"/>
    </source>
</evidence>
<dbReference type="EMBL" id="CAFBLZ010000003">
    <property type="protein sequence ID" value="CAB4880892.1"/>
    <property type="molecule type" value="Genomic_DNA"/>
</dbReference>
<protein>
    <submittedName>
        <fullName evidence="3">Unannotated protein</fullName>
    </submittedName>
</protein>
<dbReference type="InterPro" id="IPR028082">
    <property type="entry name" value="Peripla_BP_I"/>
</dbReference>
<dbReference type="CDD" id="cd06343">
    <property type="entry name" value="PBP1_ABC_ligand_binding-like"/>
    <property type="match status" value="1"/>
</dbReference>
<evidence type="ECO:0000259" key="2">
    <source>
        <dbReference type="Pfam" id="PF13458"/>
    </source>
</evidence>
<dbReference type="Gene3D" id="3.40.50.2300">
    <property type="match status" value="2"/>
</dbReference>
<name>A0A6J7ECA9_9ZZZZ</name>
<dbReference type="Pfam" id="PF13458">
    <property type="entry name" value="Peripla_BP_6"/>
    <property type="match status" value="1"/>
</dbReference>
<dbReference type="PANTHER" id="PTHR47235">
    <property type="entry name" value="BLR6548 PROTEIN"/>
    <property type="match status" value="1"/>
</dbReference>
<accession>A0A6J7ECA9</accession>
<keyword evidence="1" id="KW-0732">Signal</keyword>
<organism evidence="3">
    <name type="scientific">freshwater metagenome</name>
    <dbReference type="NCBI Taxonomy" id="449393"/>
    <lineage>
        <taxon>unclassified sequences</taxon>
        <taxon>metagenomes</taxon>
        <taxon>ecological metagenomes</taxon>
    </lineage>
</organism>
<gene>
    <name evidence="3" type="ORF">UFOPK3482_00066</name>
</gene>
<reference evidence="3" key="1">
    <citation type="submission" date="2020-05" db="EMBL/GenBank/DDBJ databases">
        <authorList>
            <person name="Chiriac C."/>
            <person name="Salcher M."/>
            <person name="Ghai R."/>
            <person name="Kavagutti S V."/>
        </authorList>
    </citation>
    <scope>NUCLEOTIDE SEQUENCE</scope>
</reference>
<dbReference type="AlphaFoldDB" id="A0A6J7ECA9"/>
<evidence type="ECO:0000313" key="3">
    <source>
        <dbReference type="EMBL" id="CAB4880892.1"/>
    </source>
</evidence>